<dbReference type="InterPro" id="IPR000719">
    <property type="entry name" value="Prot_kinase_dom"/>
</dbReference>
<dbReference type="Proteomes" id="UP000002009">
    <property type="component" value="Chromosome 10"/>
</dbReference>
<evidence type="ECO:0000256" key="2">
    <source>
        <dbReference type="ARBA" id="ARBA00022741"/>
    </source>
</evidence>
<dbReference type="PANTHER" id="PTHR44329:SF288">
    <property type="entry name" value="MITOGEN-ACTIVATED PROTEIN KINASE KINASE KINASE 20"/>
    <property type="match status" value="1"/>
</dbReference>
<dbReference type="InParanoid" id="C1FHQ1"/>
<gene>
    <name evidence="8" type="ORF">MICPUN_62159</name>
</gene>
<sequence length="1056" mass="113862">MRRQRGPLGLWVTTLLSTSYGIRAVVGQTSSAVSRPPPSPPSPPPPMPLMPPAPSPPPAYASNFNLTLQGTSSSKAYVDNPDPTYQTLKLCDVDSLGTGDEKDPEILNVAFYQHKVAVSGDVMVIGSAWERVAEQCDGGAAHVYARTPVSADSATTTQEYAWTHVQKITSRDVFNNQGSDSGNEFLTRNFGHAVAVDGDTMVVSHYVGRYVNVYTRSDPNDRASLWTLRAKLEVPSLTHPETNKDHWTEGFGYAVAVDGDTVVVSQPGTYAEGDDHVTRRKYRGAVHVFTRDVPNDLTSTWRYVSRLSTDAFDDFAFVGQQTLFGQTVAIDGDVIVVGTDNLEGETPESDIGKTTTQYPSECTGVHVFVRQSPGDLASKFKWIQVVDSQWGWTDGDMRCEPEFGKSGLTIRDGVLVVGSRAEWIQQRINRDGCGGEQGAAYVFERIDPNAIDSNWTLVQKITPPYVGCNQRGSFGWNAAMSDGAQTLVISEPRASWEWDYPSLTEYDASRKHLSAGAVHVYTRGQDSAAPNASWFSLKATIGQGGLDAPTRVGWTDADATNAMFGAGVAIHEDTLAVTCVKHFTAVYALDGVPTPWIVPEEEPGPWINTLFRDAGTTMASLAVLMGLGPSAAFAVAAIFFKPALRNWLIKHGMKKLADKIVPDLADDFRLMQIEMEEMKNFMAEQAFPRLKLGVDVHPEIAAEDIVLEPLPEFAAAPEKKNGGASFGTVQVAVVRGEKCDVNTVLPGAGAVGVPDDVAKTIKKEINLISTFNHPNLVKVKGACAEKGQIVMEHCDGGTVGDALLAKTGDDENGMSPWQRAKIASQTAAAAAYLHRQGMAHGDLNADRVQLTNDGDAKLGEYGMKETKKKVNKLTAAAFMIGAGLARVAATTLEIAEAVMESYDPEAARGNRNRRGKASRKGRTKTARTKIAPGPVCESIDDASSDGGGSSSDDDDAFNAEDEPARAMTAAMTAPELLRRNGGGFGGDPKSTPASDVYSLGMTLWQMYEGRGRAPFGDAGPHEVRARVLAGERPGFENADLKFELKGLIECSRRRLR</sequence>
<feature type="chain" id="PRO_5002909460" description="Protein kinase domain-containing protein" evidence="6">
    <location>
        <begin position="25"/>
        <end position="1056"/>
    </location>
</feature>
<dbReference type="Gene3D" id="1.10.510.10">
    <property type="entry name" value="Transferase(Phosphotransferase) domain 1"/>
    <property type="match status" value="2"/>
</dbReference>
<keyword evidence="1" id="KW-0808">Transferase</keyword>
<evidence type="ECO:0000256" key="4">
    <source>
        <dbReference type="ARBA" id="ARBA00022840"/>
    </source>
</evidence>
<dbReference type="PANTHER" id="PTHR44329">
    <property type="entry name" value="SERINE/THREONINE-PROTEIN KINASE TNNI3K-RELATED"/>
    <property type="match status" value="1"/>
</dbReference>
<feature type="signal peptide" evidence="6">
    <location>
        <begin position="1"/>
        <end position="24"/>
    </location>
</feature>
<dbReference type="GeneID" id="8247159"/>
<protein>
    <recommendedName>
        <fullName evidence="7">Protein kinase domain-containing protein</fullName>
    </recommendedName>
</protein>
<evidence type="ECO:0000256" key="1">
    <source>
        <dbReference type="ARBA" id="ARBA00022679"/>
    </source>
</evidence>
<organism evidence="8 9">
    <name type="scientific">Micromonas commoda (strain RCC299 / NOUM17 / CCMP2709)</name>
    <name type="common">Picoplanktonic green alga</name>
    <dbReference type="NCBI Taxonomy" id="296587"/>
    <lineage>
        <taxon>Eukaryota</taxon>
        <taxon>Viridiplantae</taxon>
        <taxon>Chlorophyta</taxon>
        <taxon>Mamiellophyceae</taxon>
        <taxon>Mamiellales</taxon>
        <taxon>Mamiellaceae</taxon>
        <taxon>Micromonas</taxon>
    </lineage>
</organism>
<accession>C1FHQ1</accession>
<dbReference type="RefSeq" id="XP_002508600.1">
    <property type="nucleotide sequence ID" value="XM_002508554.1"/>
</dbReference>
<evidence type="ECO:0000256" key="5">
    <source>
        <dbReference type="SAM" id="MobiDB-lite"/>
    </source>
</evidence>
<feature type="compositionally biased region" description="Basic residues" evidence="5">
    <location>
        <begin position="910"/>
        <end position="927"/>
    </location>
</feature>
<dbReference type="GO" id="GO:0004674">
    <property type="term" value="F:protein serine/threonine kinase activity"/>
    <property type="evidence" value="ECO:0007669"/>
    <property type="project" value="TreeGrafter"/>
</dbReference>
<keyword evidence="6" id="KW-0732">Signal</keyword>
<dbReference type="SUPFAM" id="SSF56112">
    <property type="entry name" value="Protein kinase-like (PK-like)"/>
    <property type="match status" value="1"/>
</dbReference>
<evidence type="ECO:0000313" key="9">
    <source>
        <dbReference type="Proteomes" id="UP000002009"/>
    </source>
</evidence>
<evidence type="ECO:0000313" key="8">
    <source>
        <dbReference type="EMBL" id="ACO69858.1"/>
    </source>
</evidence>
<dbReference type="EMBL" id="CP001576">
    <property type="protein sequence ID" value="ACO69858.1"/>
    <property type="molecule type" value="Genomic_DNA"/>
</dbReference>
<name>C1FHQ1_MICCC</name>
<dbReference type="InterPro" id="IPR011009">
    <property type="entry name" value="Kinase-like_dom_sf"/>
</dbReference>
<dbReference type="InterPro" id="IPR001245">
    <property type="entry name" value="Ser-Thr/Tyr_kinase_cat_dom"/>
</dbReference>
<dbReference type="KEGG" id="mis:MICPUN_62159"/>
<feature type="region of interest" description="Disordered" evidence="5">
    <location>
        <begin position="28"/>
        <end position="58"/>
    </location>
</feature>
<keyword evidence="3" id="KW-0418">Kinase</keyword>
<dbReference type="Pfam" id="PF07714">
    <property type="entry name" value="PK_Tyr_Ser-Thr"/>
    <property type="match status" value="1"/>
</dbReference>
<feature type="domain" description="Protein kinase" evidence="7">
    <location>
        <begin position="715"/>
        <end position="1056"/>
    </location>
</feature>
<evidence type="ECO:0000256" key="3">
    <source>
        <dbReference type="ARBA" id="ARBA00022777"/>
    </source>
</evidence>
<keyword evidence="9" id="KW-1185">Reference proteome</keyword>
<keyword evidence="4" id="KW-0067">ATP-binding</keyword>
<reference evidence="8 9" key="1">
    <citation type="journal article" date="2009" name="Science">
        <title>Green evolution and dynamic adaptations revealed by genomes of the marine picoeukaryotes Micromonas.</title>
        <authorList>
            <person name="Worden A.Z."/>
            <person name="Lee J.H."/>
            <person name="Mock T."/>
            <person name="Rouze P."/>
            <person name="Simmons M.P."/>
            <person name="Aerts A.L."/>
            <person name="Allen A.E."/>
            <person name="Cuvelier M.L."/>
            <person name="Derelle E."/>
            <person name="Everett M.V."/>
            <person name="Foulon E."/>
            <person name="Grimwood J."/>
            <person name="Gundlach H."/>
            <person name="Henrissat B."/>
            <person name="Napoli C."/>
            <person name="McDonald S.M."/>
            <person name="Parker M.S."/>
            <person name="Rombauts S."/>
            <person name="Salamov A."/>
            <person name="Von Dassow P."/>
            <person name="Badger J.H."/>
            <person name="Coutinho P.M."/>
            <person name="Demir E."/>
            <person name="Dubchak I."/>
            <person name="Gentemann C."/>
            <person name="Eikrem W."/>
            <person name="Gready J.E."/>
            <person name="John U."/>
            <person name="Lanier W."/>
            <person name="Lindquist E.A."/>
            <person name="Lucas S."/>
            <person name="Mayer K.F."/>
            <person name="Moreau H."/>
            <person name="Not F."/>
            <person name="Otillar R."/>
            <person name="Panaud O."/>
            <person name="Pangilinan J."/>
            <person name="Paulsen I."/>
            <person name="Piegu B."/>
            <person name="Poliakov A."/>
            <person name="Robbens S."/>
            <person name="Schmutz J."/>
            <person name="Toulza E."/>
            <person name="Wyss T."/>
            <person name="Zelensky A."/>
            <person name="Zhou K."/>
            <person name="Armbrust E.V."/>
            <person name="Bhattacharya D."/>
            <person name="Goodenough U.W."/>
            <person name="Van de Peer Y."/>
            <person name="Grigoriev I.V."/>
        </authorList>
    </citation>
    <scope>NUCLEOTIDE SEQUENCE [LARGE SCALE GENOMIC DNA]</scope>
    <source>
        <strain evidence="9">RCC299 / NOUM17</strain>
    </source>
</reference>
<dbReference type="PROSITE" id="PS50011">
    <property type="entry name" value="PROTEIN_KINASE_DOM"/>
    <property type="match status" value="1"/>
</dbReference>
<feature type="compositionally biased region" description="Pro residues" evidence="5">
    <location>
        <begin position="35"/>
        <end position="58"/>
    </location>
</feature>
<keyword evidence="2" id="KW-0547">Nucleotide-binding</keyword>
<dbReference type="GO" id="GO:0005524">
    <property type="term" value="F:ATP binding"/>
    <property type="evidence" value="ECO:0007669"/>
    <property type="project" value="UniProtKB-KW"/>
</dbReference>
<dbReference type="InterPro" id="IPR051681">
    <property type="entry name" value="Ser/Thr_Kinases-Pseudokinases"/>
</dbReference>
<evidence type="ECO:0000256" key="6">
    <source>
        <dbReference type="SAM" id="SignalP"/>
    </source>
</evidence>
<feature type="region of interest" description="Disordered" evidence="5">
    <location>
        <begin position="905"/>
        <end position="958"/>
    </location>
</feature>
<dbReference type="AlphaFoldDB" id="C1FHQ1"/>
<evidence type="ECO:0000259" key="7">
    <source>
        <dbReference type="PROSITE" id="PS50011"/>
    </source>
</evidence>
<proteinExistence type="predicted"/>
<dbReference type="OrthoDB" id="188207at2759"/>
<dbReference type="eggNOG" id="ENOG502SAF2">
    <property type="taxonomic scope" value="Eukaryota"/>
</dbReference>